<dbReference type="EMBL" id="BAABGM010000011">
    <property type="protein sequence ID" value="GAA4404391.1"/>
    <property type="molecule type" value="Genomic_DNA"/>
</dbReference>
<keyword evidence="1" id="KW-0328">Glycosyltransferase</keyword>
<dbReference type="InterPro" id="IPR002201">
    <property type="entry name" value="Glyco_trans_9"/>
</dbReference>
<sequence>MTEVLALRALGLGDLLASVPALRGLRRAWPGARVTLAAPLLLARWLCDLDVVDDVAEVPGLEAAARLRGRSRPDVAVNLHGRGPQSHRALLGLEPARLVAFACPAAGHVDGPPWSAGEHEVDRWIRLVGSAGSAPSVDELRLPAQGPRREHVVVHPGAAAASRRWPAERWAAVAAALAGDGHPVVVTGTPPEAGRCAAVVAGAGAGLEDRCGRDDLPALAELVGTAALVLSADTGVAHLATAFGTPSVTLFGPVSPVLWGPRIDPHVHRVLWRGDEATPVPGNPHGPVLDARLQALSVREVLDEARAVLRRRGVAAQPWPAAAREAPSPSADAARS</sequence>
<proteinExistence type="predicted"/>
<evidence type="ECO:0000256" key="1">
    <source>
        <dbReference type="ARBA" id="ARBA00022676"/>
    </source>
</evidence>
<comment type="caution">
    <text evidence="4">The sequence shown here is derived from an EMBL/GenBank/DDBJ whole genome shotgun (WGS) entry which is preliminary data.</text>
</comment>
<dbReference type="CDD" id="cd03789">
    <property type="entry name" value="GT9_LPS_heptosyltransferase"/>
    <property type="match status" value="1"/>
</dbReference>
<evidence type="ECO:0000313" key="5">
    <source>
        <dbReference type="Proteomes" id="UP001500945"/>
    </source>
</evidence>
<name>A0ABP8KCW3_9MICO</name>
<protein>
    <submittedName>
        <fullName evidence="4">Glycosyltransferase family 9 protein</fullName>
    </submittedName>
</protein>
<feature type="region of interest" description="Disordered" evidence="3">
    <location>
        <begin position="316"/>
        <end position="336"/>
    </location>
</feature>
<dbReference type="SUPFAM" id="SSF53756">
    <property type="entry name" value="UDP-Glycosyltransferase/glycogen phosphorylase"/>
    <property type="match status" value="1"/>
</dbReference>
<accession>A0ABP8KCW3</accession>
<gene>
    <name evidence="4" type="ORF">GCM10023168_16970</name>
</gene>
<reference evidence="5" key="1">
    <citation type="journal article" date="2019" name="Int. J. Syst. Evol. Microbiol.">
        <title>The Global Catalogue of Microorganisms (GCM) 10K type strain sequencing project: providing services to taxonomists for standard genome sequencing and annotation.</title>
        <authorList>
            <consortium name="The Broad Institute Genomics Platform"/>
            <consortium name="The Broad Institute Genome Sequencing Center for Infectious Disease"/>
            <person name="Wu L."/>
            <person name="Ma J."/>
        </authorList>
    </citation>
    <scope>NUCLEOTIDE SEQUENCE [LARGE SCALE GENOMIC DNA]</scope>
    <source>
        <strain evidence="5">JCM 17809</strain>
    </source>
</reference>
<keyword evidence="5" id="KW-1185">Reference proteome</keyword>
<organism evidence="4 5">
    <name type="scientific">Fodinibacter luteus</name>
    <dbReference type="NCBI Taxonomy" id="552064"/>
    <lineage>
        <taxon>Bacteria</taxon>
        <taxon>Bacillati</taxon>
        <taxon>Actinomycetota</taxon>
        <taxon>Actinomycetes</taxon>
        <taxon>Micrococcales</taxon>
        <taxon>Intrasporangiaceae</taxon>
        <taxon>Fodinibacter (ex Wang et al. 2009)</taxon>
    </lineage>
</organism>
<dbReference type="PANTHER" id="PTHR30160">
    <property type="entry name" value="TETRAACYLDISACCHARIDE 4'-KINASE-RELATED"/>
    <property type="match status" value="1"/>
</dbReference>
<evidence type="ECO:0000256" key="2">
    <source>
        <dbReference type="ARBA" id="ARBA00022679"/>
    </source>
</evidence>
<evidence type="ECO:0000313" key="4">
    <source>
        <dbReference type="EMBL" id="GAA4404391.1"/>
    </source>
</evidence>
<keyword evidence="2" id="KW-0808">Transferase</keyword>
<dbReference type="Pfam" id="PF01075">
    <property type="entry name" value="Glyco_transf_9"/>
    <property type="match status" value="1"/>
</dbReference>
<evidence type="ECO:0000256" key="3">
    <source>
        <dbReference type="SAM" id="MobiDB-lite"/>
    </source>
</evidence>
<dbReference type="Proteomes" id="UP001500945">
    <property type="component" value="Unassembled WGS sequence"/>
</dbReference>
<dbReference type="Gene3D" id="3.40.50.2000">
    <property type="entry name" value="Glycogen Phosphorylase B"/>
    <property type="match status" value="2"/>
</dbReference>
<dbReference type="InterPro" id="IPR051199">
    <property type="entry name" value="LPS_LOS_Heptosyltrfase"/>
</dbReference>
<dbReference type="PANTHER" id="PTHR30160:SF1">
    <property type="entry name" value="LIPOPOLYSACCHARIDE 1,2-N-ACETYLGLUCOSAMINETRANSFERASE-RELATED"/>
    <property type="match status" value="1"/>
</dbReference>
<dbReference type="RefSeq" id="WP_345204615.1">
    <property type="nucleotide sequence ID" value="NZ_BAABGM010000011.1"/>
</dbReference>